<comment type="caution">
    <text evidence="8">The sequence shown here is derived from an EMBL/GenBank/DDBJ whole genome shotgun (WGS) entry which is preliminary data.</text>
</comment>
<protein>
    <submittedName>
        <fullName evidence="8">Transporter substrate-binding domain-containing protein</fullName>
    </submittedName>
</protein>
<keyword evidence="3 5" id="KW-0732">Signal</keyword>
<feature type="domain" description="Solute-binding protein family 3/N-terminal" evidence="6">
    <location>
        <begin position="40"/>
        <end position="261"/>
    </location>
</feature>
<dbReference type="SMART" id="SM00062">
    <property type="entry name" value="PBPb"/>
    <property type="match status" value="1"/>
</dbReference>
<dbReference type="EMBL" id="JACJJQ010000005">
    <property type="protein sequence ID" value="MBM6753465.1"/>
    <property type="molecule type" value="Genomic_DNA"/>
</dbReference>
<feature type="signal peptide" evidence="5">
    <location>
        <begin position="1"/>
        <end position="28"/>
    </location>
</feature>
<reference evidence="8 9" key="1">
    <citation type="journal article" date="2021" name="Sci. Rep.">
        <title>The distribution of antibiotic resistance genes in chicken gut microbiota commensals.</title>
        <authorList>
            <person name="Juricova H."/>
            <person name="Matiasovicova J."/>
            <person name="Kubasova T."/>
            <person name="Cejkova D."/>
            <person name="Rychlik I."/>
        </authorList>
    </citation>
    <scope>NUCLEOTIDE SEQUENCE [LARGE SCALE GENOMIC DNA]</scope>
    <source>
        <strain evidence="8 9">An810</strain>
    </source>
</reference>
<evidence type="ECO:0000256" key="1">
    <source>
        <dbReference type="ARBA" id="ARBA00004196"/>
    </source>
</evidence>
<evidence type="ECO:0000256" key="2">
    <source>
        <dbReference type="ARBA" id="ARBA00010333"/>
    </source>
</evidence>
<name>A0ABS2EMJ9_9LACO</name>
<dbReference type="InterPro" id="IPR001638">
    <property type="entry name" value="Solute-binding_3/MltF_N"/>
</dbReference>
<dbReference type="PROSITE" id="PS51257">
    <property type="entry name" value="PROKAR_LIPOPROTEIN"/>
    <property type="match status" value="1"/>
</dbReference>
<dbReference type="InterPro" id="IPR001320">
    <property type="entry name" value="Iontro_rcpt_C"/>
</dbReference>
<dbReference type="RefSeq" id="WP_204775975.1">
    <property type="nucleotide sequence ID" value="NZ_JACJJQ010000005.1"/>
</dbReference>
<evidence type="ECO:0000259" key="6">
    <source>
        <dbReference type="SMART" id="SM00062"/>
    </source>
</evidence>
<feature type="chain" id="PRO_5046426565" evidence="5">
    <location>
        <begin position="29"/>
        <end position="265"/>
    </location>
</feature>
<evidence type="ECO:0000256" key="5">
    <source>
        <dbReference type="SAM" id="SignalP"/>
    </source>
</evidence>
<dbReference type="PANTHER" id="PTHR35936">
    <property type="entry name" value="MEMBRANE-BOUND LYTIC MUREIN TRANSGLYCOSYLASE F"/>
    <property type="match status" value="1"/>
</dbReference>
<comment type="similarity">
    <text evidence="2 4">Belongs to the bacterial solute-binding protein 3 family.</text>
</comment>
<proteinExistence type="inferred from homology"/>
<evidence type="ECO:0000313" key="8">
    <source>
        <dbReference type="EMBL" id="MBM6753465.1"/>
    </source>
</evidence>
<dbReference type="PANTHER" id="PTHR35936:SF35">
    <property type="entry name" value="L-CYSTINE-BINDING PROTEIN TCYJ"/>
    <property type="match status" value="1"/>
</dbReference>
<dbReference type="InterPro" id="IPR018313">
    <property type="entry name" value="SBP_3_CS"/>
</dbReference>
<organism evidence="8 9">
    <name type="scientific">Limosilactobacillus alvi</name>
    <dbReference type="NCBI Taxonomy" id="990412"/>
    <lineage>
        <taxon>Bacteria</taxon>
        <taxon>Bacillati</taxon>
        <taxon>Bacillota</taxon>
        <taxon>Bacilli</taxon>
        <taxon>Lactobacillales</taxon>
        <taxon>Lactobacillaceae</taxon>
        <taxon>Limosilactobacillus</taxon>
    </lineage>
</organism>
<dbReference type="Pfam" id="PF00497">
    <property type="entry name" value="SBP_bac_3"/>
    <property type="match status" value="1"/>
</dbReference>
<sequence>MKKWMKRLGIAVAGVLMVVGLAACGKQANSSQPQLVKKGTITVGMEGTYAPYSYRENGKLTGFEVELAQKLGKKMGYKVKIVPTKWDSLIAGVGSKKLDMAINDIAMTPDRKKAYLFSDPYIYSKSALIMKKDNTTIKSINDIKGKKIAAGTGTANADNVKKFKGQTVASSDFSTSMSLIRQGRVEAALNSKEAFLYYQKSTGASDLKYAEVPTNKIPEQSIGILMGKNNKGLQKKVNKALAELRKDGTLKQLSEKYFNGDITNK</sequence>
<dbReference type="PROSITE" id="PS01039">
    <property type="entry name" value="SBP_BACTERIAL_3"/>
    <property type="match status" value="1"/>
</dbReference>
<dbReference type="SUPFAM" id="SSF53850">
    <property type="entry name" value="Periplasmic binding protein-like II"/>
    <property type="match status" value="1"/>
</dbReference>
<accession>A0ABS2EMJ9</accession>
<feature type="domain" description="Ionotropic glutamate receptor C-terminal" evidence="7">
    <location>
        <begin position="40"/>
        <end position="260"/>
    </location>
</feature>
<dbReference type="Gene3D" id="3.40.190.10">
    <property type="entry name" value="Periplasmic binding protein-like II"/>
    <property type="match status" value="2"/>
</dbReference>
<gene>
    <name evidence="8" type="ORF">H5993_01610</name>
</gene>
<dbReference type="Proteomes" id="UP000776629">
    <property type="component" value="Unassembled WGS sequence"/>
</dbReference>
<dbReference type="SMART" id="SM00079">
    <property type="entry name" value="PBPe"/>
    <property type="match status" value="1"/>
</dbReference>
<evidence type="ECO:0000256" key="4">
    <source>
        <dbReference type="RuleBase" id="RU003744"/>
    </source>
</evidence>
<evidence type="ECO:0000259" key="7">
    <source>
        <dbReference type="SMART" id="SM00079"/>
    </source>
</evidence>
<comment type="subcellular location">
    <subcellularLocation>
        <location evidence="1">Cell envelope</location>
    </subcellularLocation>
</comment>
<keyword evidence="9" id="KW-1185">Reference proteome</keyword>
<evidence type="ECO:0000256" key="3">
    <source>
        <dbReference type="ARBA" id="ARBA00022729"/>
    </source>
</evidence>
<evidence type="ECO:0000313" key="9">
    <source>
        <dbReference type="Proteomes" id="UP000776629"/>
    </source>
</evidence>